<accession>A0A1H7S9I3</accession>
<evidence type="ECO:0000313" key="2">
    <source>
        <dbReference type="EMBL" id="SEL69282.1"/>
    </source>
</evidence>
<dbReference type="RefSeq" id="WP_177165452.1">
    <property type="nucleotide sequence ID" value="NZ_BJUX01000010.1"/>
</dbReference>
<dbReference type="STRING" id="426703.SAMN04488100_10769"/>
<protein>
    <submittedName>
        <fullName evidence="2">Uncharacterized protein</fullName>
    </submittedName>
</protein>
<evidence type="ECO:0000313" key="4">
    <source>
        <dbReference type="Proteomes" id="UP000321425"/>
    </source>
</evidence>
<dbReference type="Proteomes" id="UP000198548">
    <property type="component" value="Unassembled WGS sequence"/>
</dbReference>
<sequence>MGLFDIFKRNNSEEFEDYHEDDERLNVYDAADIWVSNGKDEDYTFGYTESELEDALNE</sequence>
<proteinExistence type="predicted"/>
<organism evidence="2 3">
    <name type="scientific">Alkalibacterium putridalgicola</name>
    <dbReference type="NCBI Taxonomy" id="426703"/>
    <lineage>
        <taxon>Bacteria</taxon>
        <taxon>Bacillati</taxon>
        <taxon>Bacillota</taxon>
        <taxon>Bacilli</taxon>
        <taxon>Lactobacillales</taxon>
        <taxon>Carnobacteriaceae</taxon>
        <taxon>Alkalibacterium</taxon>
    </lineage>
</organism>
<reference evidence="2 3" key="1">
    <citation type="submission" date="2016-10" db="EMBL/GenBank/DDBJ databases">
        <authorList>
            <person name="de Groot N.N."/>
        </authorList>
    </citation>
    <scope>NUCLEOTIDE SEQUENCE [LARGE SCALE GENOMIC DNA]</scope>
    <source>
        <strain evidence="2 3">DSM 19182</strain>
    </source>
</reference>
<evidence type="ECO:0000313" key="1">
    <source>
        <dbReference type="EMBL" id="GEK89119.1"/>
    </source>
</evidence>
<dbReference type="EMBL" id="FOBL01000007">
    <property type="protein sequence ID" value="SEL69282.1"/>
    <property type="molecule type" value="Genomic_DNA"/>
</dbReference>
<name>A0A1H7S9I3_9LACT</name>
<reference evidence="1 4" key="2">
    <citation type="submission" date="2019-07" db="EMBL/GenBank/DDBJ databases">
        <title>Whole genome shotgun sequence of Alkalibacterium putridalgicola NBRC 103243.</title>
        <authorList>
            <person name="Hosoyama A."/>
            <person name="Uohara A."/>
            <person name="Ohji S."/>
            <person name="Ichikawa N."/>
        </authorList>
    </citation>
    <scope>NUCLEOTIDE SEQUENCE [LARGE SCALE GENOMIC DNA]</scope>
    <source>
        <strain evidence="1 4">NBRC 103243</strain>
    </source>
</reference>
<evidence type="ECO:0000313" key="3">
    <source>
        <dbReference type="Proteomes" id="UP000198548"/>
    </source>
</evidence>
<dbReference type="EMBL" id="BJUX01000010">
    <property type="protein sequence ID" value="GEK89119.1"/>
    <property type="molecule type" value="Genomic_DNA"/>
</dbReference>
<gene>
    <name evidence="1" type="ORF">APU01nite_11580</name>
    <name evidence="2" type="ORF">SAMN04488100_10769</name>
</gene>
<dbReference type="AlphaFoldDB" id="A0A1H7S9I3"/>
<dbReference type="Proteomes" id="UP000321425">
    <property type="component" value="Unassembled WGS sequence"/>
</dbReference>
<keyword evidence="4" id="KW-1185">Reference proteome</keyword>